<dbReference type="Pfam" id="PF13180">
    <property type="entry name" value="PDZ_2"/>
    <property type="match status" value="1"/>
</dbReference>
<protein>
    <submittedName>
        <fullName evidence="5">Putative serine protease PepD</fullName>
    </submittedName>
</protein>
<dbReference type="SMART" id="SM00228">
    <property type="entry name" value="PDZ"/>
    <property type="match status" value="1"/>
</dbReference>
<dbReference type="InterPro" id="IPR043504">
    <property type="entry name" value="Peptidase_S1_PA_chymotrypsin"/>
</dbReference>
<evidence type="ECO:0000313" key="5">
    <source>
        <dbReference type="EMBL" id="PXX07326.1"/>
    </source>
</evidence>
<dbReference type="InterPro" id="IPR001478">
    <property type="entry name" value="PDZ"/>
</dbReference>
<keyword evidence="3" id="KW-0378">Hydrolase</keyword>
<dbReference type="Proteomes" id="UP000247781">
    <property type="component" value="Unassembled WGS sequence"/>
</dbReference>
<evidence type="ECO:0000256" key="2">
    <source>
        <dbReference type="ARBA" id="ARBA00022670"/>
    </source>
</evidence>
<feature type="domain" description="PDZ" evidence="4">
    <location>
        <begin position="272"/>
        <end position="344"/>
    </location>
</feature>
<keyword evidence="2 5" id="KW-0645">Protease</keyword>
<comment type="caution">
    <text evidence="5">The sequence shown here is derived from an EMBL/GenBank/DDBJ whole genome shotgun (WGS) entry which is preliminary data.</text>
</comment>
<reference evidence="5 6" key="2">
    <citation type="submission" date="2018-06" db="EMBL/GenBank/DDBJ databases">
        <title>Sequencing of bacterial isolates from soil warming experiment in Harvard Forest, Massachusetts, USA.</title>
        <authorList>
            <person name="Deangelis K.PhD."/>
        </authorList>
    </citation>
    <scope>NUCLEOTIDE SEQUENCE [LARGE SCALE GENOMIC DNA]</scope>
    <source>
        <strain evidence="5 6">GAS496</strain>
    </source>
</reference>
<dbReference type="PRINTS" id="PR00834">
    <property type="entry name" value="PROTEASES2C"/>
</dbReference>
<dbReference type="InterPro" id="IPR051201">
    <property type="entry name" value="Chloro_Bact_Ser_Proteases"/>
</dbReference>
<organism evidence="5 6">
    <name type="scientific">Mycolicibacterium moriokaense</name>
    <dbReference type="NCBI Taxonomy" id="39691"/>
    <lineage>
        <taxon>Bacteria</taxon>
        <taxon>Bacillati</taxon>
        <taxon>Actinomycetota</taxon>
        <taxon>Actinomycetes</taxon>
        <taxon>Mycobacteriales</taxon>
        <taxon>Mycobacteriaceae</taxon>
        <taxon>Mycolicibacterium</taxon>
    </lineage>
</organism>
<gene>
    <name evidence="5" type="ORF">C8E89_111110</name>
</gene>
<dbReference type="SUPFAM" id="SSF50494">
    <property type="entry name" value="Trypsin-like serine proteases"/>
    <property type="match status" value="1"/>
</dbReference>
<dbReference type="Gene3D" id="2.30.42.10">
    <property type="match status" value="1"/>
</dbReference>
<dbReference type="InterPro" id="IPR036034">
    <property type="entry name" value="PDZ_sf"/>
</dbReference>
<dbReference type="PANTHER" id="PTHR43343">
    <property type="entry name" value="PEPTIDASE S12"/>
    <property type="match status" value="1"/>
</dbReference>
<dbReference type="InterPro" id="IPR009003">
    <property type="entry name" value="Peptidase_S1_PA"/>
</dbReference>
<dbReference type="InterPro" id="IPR001940">
    <property type="entry name" value="Peptidase_S1C"/>
</dbReference>
<comment type="similarity">
    <text evidence="1">Belongs to the peptidase S1C family.</text>
</comment>
<dbReference type="EMBL" id="QJJU01000011">
    <property type="protein sequence ID" value="PXX07326.1"/>
    <property type="molecule type" value="Genomic_DNA"/>
</dbReference>
<keyword evidence="6" id="KW-1185">Reference proteome</keyword>
<sequence>MVAGLAIAMVSAGVGGGVAMAVHPYEFQQSAAESAAPVSSQLAANVSGGSVEQVAAKVLPSVVALQTDAANMAYEGSGIILTTDGLIMTNAHVVAAAANANQAGPPGSDSTVTFADGRTTPFTVVAADPITDVAVVRAQGVSDLTPITVGTSGNLRVGEKVVAVGSPLGLDGTVTTGIVSALNRPVSTAGDTANQGATLDAIQTDAPMNPGNSGGALVNMNGQLIGMNSAMATVGGSPGAETGSIGLGFSIPVDQAKRIADELIVTGKASHASLGVQVTDATSPPGAKIIGVTNDGGAAAAGLPVGAVVTRIDDQVIDSVDALGAAVLSHPPAGTVTVNYLAPTGDTRTAHITLGTDGGQQSS</sequence>
<dbReference type="AlphaFoldDB" id="A0A318HED9"/>
<evidence type="ECO:0000259" key="4">
    <source>
        <dbReference type="SMART" id="SM00228"/>
    </source>
</evidence>
<dbReference type="GO" id="GO:0004252">
    <property type="term" value="F:serine-type endopeptidase activity"/>
    <property type="evidence" value="ECO:0007669"/>
    <property type="project" value="InterPro"/>
</dbReference>
<dbReference type="Gene3D" id="2.40.10.10">
    <property type="entry name" value="Trypsin-like serine proteases"/>
    <property type="match status" value="2"/>
</dbReference>
<evidence type="ECO:0000256" key="1">
    <source>
        <dbReference type="ARBA" id="ARBA00010541"/>
    </source>
</evidence>
<dbReference type="Pfam" id="PF13365">
    <property type="entry name" value="Trypsin_2"/>
    <property type="match status" value="1"/>
</dbReference>
<evidence type="ECO:0000256" key="3">
    <source>
        <dbReference type="ARBA" id="ARBA00022801"/>
    </source>
</evidence>
<dbReference type="SUPFAM" id="SSF50156">
    <property type="entry name" value="PDZ domain-like"/>
    <property type="match status" value="1"/>
</dbReference>
<dbReference type="PANTHER" id="PTHR43343:SF3">
    <property type="entry name" value="PROTEASE DO-LIKE 8, CHLOROPLASTIC"/>
    <property type="match status" value="1"/>
</dbReference>
<accession>A0A318HED9</accession>
<reference evidence="6" key="1">
    <citation type="submission" date="2018-05" db="EMBL/GenBank/DDBJ databases">
        <authorList>
            <person name="Deangelis K."/>
            <person name="Huntemann M."/>
            <person name="Clum A."/>
            <person name="Pillay M."/>
            <person name="Palaniappan K."/>
            <person name="Varghese N."/>
            <person name="Mikhailova N."/>
            <person name="Stamatis D."/>
            <person name="Reddy T."/>
            <person name="Daum C."/>
            <person name="Shapiro N."/>
            <person name="Ivanova N."/>
            <person name="Kyrpides N."/>
            <person name="Woyke T."/>
        </authorList>
    </citation>
    <scope>NUCLEOTIDE SEQUENCE [LARGE SCALE GENOMIC DNA]</scope>
    <source>
        <strain evidence="6">GAS496</strain>
    </source>
</reference>
<proteinExistence type="inferred from homology"/>
<name>A0A318HED9_9MYCO</name>
<dbReference type="GO" id="GO:0006508">
    <property type="term" value="P:proteolysis"/>
    <property type="evidence" value="ECO:0007669"/>
    <property type="project" value="UniProtKB-KW"/>
</dbReference>
<evidence type="ECO:0000313" key="6">
    <source>
        <dbReference type="Proteomes" id="UP000247781"/>
    </source>
</evidence>